<dbReference type="Gene3D" id="1.10.10.60">
    <property type="entry name" value="Homeodomain-like"/>
    <property type="match status" value="1"/>
</dbReference>
<proteinExistence type="predicted"/>
<dbReference type="InterPro" id="IPR009057">
    <property type="entry name" value="Homeodomain-like_sf"/>
</dbReference>
<dbReference type="EMBL" id="BSTX01000001">
    <property type="protein sequence ID" value="GLZ76422.1"/>
    <property type="molecule type" value="Genomic_DNA"/>
</dbReference>
<evidence type="ECO:0000259" key="5">
    <source>
        <dbReference type="PROSITE" id="PS50977"/>
    </source>
</evidence>
<feature type="DNA-binding region" description="H-T-H motif" evidence="4">
    <location>
        <begin position="29"/>
        <end position="48"/>
    </location>
</feature>
<dbReference type="SUPFAM" id="SSF48498">
    <property type="entry name" value="Tetracyclin repressor-like, C-terminal domain"/>
    <property type="match status" value="1"/>
</dbReference>
<feature type="domain" description="HTH tetR-type" evidence="5">
    <location>
        <begin position="6"/>
        <end position="66"/>
    </location>
</feature>
<dbReference type="InterPro" id="IPR011075">
    <property type="entry name" value="TetR_C"/>
</dbReference>
<dbReference type="Gene3D" id="1.10.357.10">
    <property type="entry name" value="Tetracycline Repressor, domain 2"/>
    <property type="match status" value="1"/>
</dbReference>
<evidence type="ECO:0000256" key="2">
    <source>
        <dbReference type="ARBA" id="ARBA00023125"/>
    </source>
</evidence>
<dbReference type="PANTHER" id="PTHR47506">
    <property type="entry name" value="TRANSCRIPTIONAL REGULATORY PROTEIN"/>
    <property type="match status" value="1"/>
</dbReference>
<dbReference type="PROSITE" id="PS50977">
    <property type="entry name" value="HTH_TETR_2"/>
    <property type="match status" value="1"/>
</dbReference>
<dbReference type="Pfam" id="PF16925">
    <property type="entry name" value="TetR_C_13"/>
    <property type="match status" value="1"/>
</dbReference>
<evidence type="ECO:0000313" key="7">
    <source>
        <dbReference type="Proteomes" id="UP001165079"/>
    </source>
</evidence>
<keyword evidence="2 4" id="KW-0238">DNA-binding</keyword>
<keyword evidence="3" id="KW-0804">Transcription</keyword>
<evidence type="ECO:0000256" key="4">
    <source>
        <dbReference type="PROSITE-ProRule" id="PRU00335"/>
    </source>
</evidence>
<comment type="caution">
    <text evidence="6">The sequence shown here is derived from an EMBL/GenBank/DDBJ whole genome shotgun (WGS) entry which is preliminary data.</text>
</comment>
<keyword evidence="1" id="KW-0805">Transcription regulation</keyword>
<evidence type="ECO:0000313" key="6">
    <source>
        <dbReference type="EMBL" id="GLZ76422.1"/>
    </source>
</evidence>
<dbReference type="GO" id="GO:0003677">
    <property type="term" value="F:DNA binding"/>
    <property type="evidence" value="ECO:0007669"/>
    <property type="project" value="UniProtKB-UniRule"/>
</dbReference>
<sequence>MPRPRTFDEDTAVAAAMAVFRAHGYEATTTQALSAATGQGQSSLYNAFRSKHALFLRALRHYIDETSTAQLAILDGPGPLASRVRALVGTIIDDECGERLGCLVTNTALELAPRDEEVAAVLAADYERRTSAITARLLAARASGELPASADPVALAHFLNAAIAGIRVVARGGADRAALEAVAESAYRLF</sequence>
<accession>A0A9W6SI71</accession>
<evidence type="ECO:0000256" key="3">
    <source>
        <dbReference type="ARBA" id="ARBA00023163"/>
    </source>
</evidence>
<dbReference type="InterPro" id="IPR001647">
    <property type="entry name" value="HTH_TetR"/>
</dbReference>
<dbReference type="Pfam" id="PF00440">
    <property type="entry name" value="TetR_N"/>
    <property type="match status" value="1"/>
</dbReference>
<dbReference type="AlphaFoldDB" id="A0A9W6SI71"/>
<reference evidence="6" key="1">
    <citation type="submission" date="2023-03" db="EMBL/GenBank/DDBJ databases">
        <title>Actinorhabdospora filicis NBRC 111898.</title>
        <authorList>
            <person name="Ichikawa N."/>
            <person name="Sato H."/>
            <person name="Tonouchi N."/>
        </authorList>
    </citation>
    <scope>NUCLEOTIDE SEQUENCE</scope>
    <source>
        <strain evidence="6">NBRC 111898</strain>
    </source>
</reference>
<dbReference type="Proteomes" id="UP001165079">
    <property type="component" value="Unassembled WGS sequence"/>
</dbReference>
<keyword evidence="7" id="KW-1185">Reference proteome</keyword>
<dbReference type="InterPro" id="IPR036271">
    <property type="entry name" value="Tet_transcr_reg_TetR-rel_C_sf"/>
</dbReference>
<gene>
    <name evidence="6" type="ORF">Afil01_12290</name>
</gene>
<dbReference type="PANTHER" id="PTHR47506:SF1">
    <property type="entry name" value="HTH-TYPE TRANSCRIPTIONAL REGULATOR YJDC"/>
    <property type="match status" value="1"/>
</dbReference>
<organism evidence="6 7">
    <name type="scientific">Actinorhabdospora filicis</name>
    <dbReference type="NCBI Taxonomy" id="1785913"/>
    <lineage>
        <taxon>Bacteria</taxon>
        <taxon>Bacillati</taxon>
        <taxon>Actinomycetota</taxon>
        <taxon>Actinomycetes</taxon>
        <taxon>Micromonosporales</taxon>
        <taxon>Micromonosporaceae</taxon>
        <taxon>Actinorhabdospora</taxon>
    </lineage>
</organism>
<dbReference type="RefSeq" id="WP_285661601.1">
    <property type="nucleotide sequence ID" value="NZ_BSTX01000001.1"/>
</dbReference>
<name>A0A9W6SI71_9ACTN</name>
<dbReference type="SUPFAM" id="SSF46689">
    <property type="entry name" value="Homeodomain-like"/>
    <property type="match status" value="1"/>
</dbReference>
<protein>
    <submittedName>
        <fullName evidence="6">TetR family transcriptional regulator</fullName>
    </submittedName>
</protein>
<evidence type="ECO:0000256" key="1">
    <source>
        <dbReference type="ARBA" id="ARBA00023015"/>
    </source>
</evidence>